<accession>A0ABR3GJM8</accession>
<evidence type="ECO:0000259" key="5">
    <source>
        <dbReference type="PROSITE" id="PS51767"/>
    </source>
</evidence>
<dbReference type="SUPFAM" id="SSF50630">
    <property type="entry name" value="Acid proteases"/>
    <property type="match status" value="1"/>
</dbReference>
<comment type="caution">
    <text evidence="6">The sequence shown here is derived from an EMBL/GenBank/DDBJ whole genome shotgun (WGS) entry which is preliminary data.</text>
</comment>
<dbReference type="Gene3D" id="2.40.70.10">
    <property type="entry name" value="Acid Proteases"/>
    <property type="match status" value="2"/>
</dbReference>
<dbReference type="PANTHER" id="PTHR47966">
    <property type="entry name" value="BETA-SITE APP-CLEAVING ENZYME, ISOFORM A-RELATED"/>
    <property type="match status" value="1"/>
</dbReference>
<feature type="domain" description="Peptidase A1" evidence="5">
    <location>
        <begin position="50"/>
        <end position="411"/>
    </location>
</feature>
<keyword evidence="3" id="KW-0472">Membrane</keyword>
<dbReference type="PANTHER" id="PTHR47966:SF51">
    <property type="entry name" value="BETA-SITE APP-CLEAVING ENZYME, ISOFORM A-RELATED"/>
    <property type="match status" value="1"/>
</dbReference>
<reference evidence="6 7" key="1">
    <citation type="submission" date="2024-02" db="EMBL/GenBank/DDBJ databases">
        <title>Discinaceae phylogenomics.</title>
        <authorList>
            <person name="Dirks A.C."/>
            <person name="James T.Y."/>
        </authorList>
    </citation>
    <scope>NUCLEOTIDE SEQUENCE [LARGE SCALE GENOMIC DNA]</scope>
    <source>
        <strain evidence="6 7">ACD0624</strain>
    </source>
</reference>
<feature type="signal peptide" evidence="4">
    <location>
        <begin position="1"/>
        <end position="22"/>
    </location>
</feature>
<evidence type="ECO:0000313" key="6">
    <source>
        <dbReference type="EMBL" id="KAL0636091.1"/>
    </source>
</evidence>
<keyword evidence="4" id="KW-0732">Signal</keyword>
<dbReference type="Proteomes" id="UP001447188">
    <property type="component" value="Unassembled WGS sequence"/>
</dbReference>
<dbReference type="InterPro" id="IPR021109">
    <property type="entry name" value="Peptidase_aspartic_dom_sf"/>
</dbReference>
<name>A0ABR3GJM8_9PEZI</name>
<evidence type="ECO:0000256" key="3">
    <source>
        <dbReference type="SAM" id="Phobius"/>
    </source>
</evidence>
<feature type="compositionally biased region" description="Polar residues" evidence="2">
    <location>
        <begin position="595"/>
        <end position="605"/>
    </location>
</feature>
<dbReference type="InterPro" id="IPR001461">
    <property type="entry name" value="Aspartic_peptidase_A1"/>
</dbReference>
<feature type="transmembrane region" description="Helical" evidence="3">
    <location>
        <begin position="460"/>
        <end position="483"/>
    </location>
</feature>
<feature type="region of interest" description="Disordered" evidence="2">
    <location>
        <begin position="512"/>
        <end position="541"/>
    </location>
</feature>
<evidence type="ECO:0000256" key="4">
    <source>
        <dbReference type="SAM" id="SignalP"/>
    </source>
</evidence>
<feature type="compositionally biased region" description="Basic and acidic residues" evidence="2">
    <location>
        <begin position="607"/>
        <end position="616"/>
    </location>
</feature>
<keyword evidence="7" id="KW-1185">Reference proteome</keyword>
<organism evidence="6 7">
    <name type="scientific">Discina gigas</name>
    <dbReference type="NCBI Taxonomy" id="1032678"/>
    <lineage>
        <taxon>Eukaryota</taxon>
        <taxon>Fungi</taxon>
        <taxon>Dikarya</taxon>
        <taxon>Ascomycota</taxon>
        <taxon>Pezizomycotina</taxon>
        <taxon>Pezizomycetes</taxon>
        <taxon>Pezizales</taxon>
        <taxon>Discinaceae</taxon>
        <taxon>Discina</taxon>
    </lineage>
</organism>
<evidence type="ECO:0000256" key="1">
    <source>
        <dbReference type="ARBA" id="ARBA00007447"/>
    </source>
</evidence>
<evidence type="ECO:0000313" key="7">
    <source>
        <dbReference type="Proteomes" id="UP001447188"/>
    </source>
</evidence>
<proteinExistence type="inferred from homology"/>
<dbReference type="Pfam" id="PF00026">
    <property type="entry name" value="Asp"/>
    <property type="match status" value="1"/>
</dbReference>
<feature type="chain" id="PRO_5045791277" description="Peptidase A1 domain-containing protein" evidence="4">
    <location>
        <begin position="23"/>
        <end position="616"/>
    </location>
</feature>
<feature type="region of interest" description="Disordered" evidence="2">
    <location>
        <begin position="591"/>
        <end position="616"/>
    </location>
</feature>
<keyword evidence="3" id="KW-1133">Transmembrane helix</keyword>
<dbReference type="EMBL" id="JBBBZM010000057">
    <property type="protein sequence ID" value="KAL0636091.1"/>
    <property type="molecule type" value="Genomic_DNA"/>
</dbReference>
<sequence length="616" mass="65075">MTFPSILSLVLAHAILLSNSAASATHTTSTANTISILFSKTPAINSTDDYQLPVSIGDGSQLVYLTPSTSTDDTFVNSPQTCSATATTAVVNSCVNYRGGVFTTSKSSSWKSENEKFSWRNDGYGFFADGGHGQDTFVLSGGDVTMKKFEFAVVDTCNMTSGFLGLGRNSTILARLLADGVIGSQSYGLHVGVDLSNYSYPIVDPTFSKGDGGANAAVHSFPGSLTLGGYDRGKIDSRGTTLQAPISSDGSLELEVTNVVLLNEWSASGGGVAHDVLNVTRAVVIDSSTPYMYLPESTARQLSDVLGAQDGEPGVDFFYGGDADKYIGNLTFTLQAPGGGPSIDIVVPPSALYQPITALRDYVAMGDASHDHYLPIKTFQDSSDRPIVLGRTFLKAAYLFVNHDSGTFEVSRVAYVGDSHNIVGVTTDPNAGLVLDKSTTVPVPQATGLPTDDDDDGPPIAPIATAAGAGAVMCAFAVAFIIWRRRQSNGQSTLAPIPSSATVNHYGYERDRNGTAMVNLPSPSRGRDEKSPGGPGGQNWGVWEKDGNGGCYMPHPLSGGGMQYDEMESDYVGMATTPTHAYPPRWAEFPPAHMQSPNASGQSSPRHLPDARFEMM</sequence>
<evidence type="ECO:0000256" key="2">
    <source>
        <dbReference type="SAM" id="MobiDB-lite"/>
    </source>
</evidence>
<dbReference type="InterPro" id="IPR033121">
    <property type="entry name" value="PEPTIDASE_A1"/>
</dbReference>
<gene>
    <name evidence="6" type="ORF">Q9L58_004997</name>
</gene>
<keyword evidence="3" id="KW-0812">Transmembrane</keyword>
<dbReference type="PROSITE" id="PS51767">
    <property type="entry name" value="PEPTIDASE_A1"/>
    <property type="match status" value="1"/>
</dbReference>
<protein>
    <recommendedName>
        <fullName evidence="5">Peptidase A1 domain-containing protein</fullName>
    </recommendedName>
</protein>
<comment type="similarity">
    <text evidence="1">Belongs to the peptidase A1 family.</text>
</comment>